<name>Q550N8_DICDI</name>
<evidence type="ECO:0000259" key="3">
    <source>
        <dbReference type="Pfam" id="PF04562"/>
    </source>
</evidence>
<keyword evidence="2" id="KW-0812">Transmembrane</keyword>
<evidence type="ECO:0000256" key="1">
    <source>
        <dbReference type="ARBA" id="ARBA00022737"/>
    </source>
</evidence>
<dbReference type="EMBL" id="AAFI02000019">
    <property type="protein sequence ID" value="EAL69029.1"/>
    <property type="molecule type" value="Genomic_DNA"/>
</dbReference>
<feature type="domain" description="DSCP-N" evidence="3">
    <location>
        <begin position="36"/>
        <end position="155"/>
    </location>
</feature>
<dbReference type="dictyBase" id="DDB_G0277055"/>
<evidence type="ECO:0000256" key="2">
    <source>
        <dbReference type="SAM" id="Phobius"/>
    </source>
</evidence>
<dbReference type="InParanoid" id="Q550N8"/>
<dbReference type="Pfam" id="PF04562">
    <property type="entry name" value="Dicty_spore_N"/>
    <property type="match status" value="1"/>
</dbReference>
<keyword evidence="2" id="KW-1133">Transmembrane helix</keyword>
<dbReference type="STRING" id="44689.Q550N8"/>
<dbReference type="FunCoup" id="Q550N8">
    <property type="interactions" value="18"/>
</dbReference>
<keyword evidence="5" id="KW-1185">Reference proteome</keyword>
<dbReference type="OMA" id="CANECPD"/>
<dbReference type="GO" id="GO:0005730">
    <property type="term" value="C:nucleolus"/>
    <property type="evidence" value="ECO:0000318"/>
    <property type="project" value="GO_Central"/>
</dbReference>
<dbReference type="GO" id="GO:0043634">
    <property type="term" value="P:polyadenylation-dependent ncRNA catabolic process"/>
    <property type="evidence" value="ECO:0000318"/>
    <property type="project" value="GO_Central"/>
</dbReference>
<sequence>MNIDKIKIFKYFFLLILLFILIFINDIKFIESLTGCEHLTSDLCLAAYPMCMSLILTSCCPGQISLCLDIDTVIKYLTNKELFLKACLRNLNSGVLYELWGDMDPIPGFEIIPIPNKTCLDLGCENKGLDCVLKPVTNCISPHQSSCCASEPTCSNFSNIINLNEHVYGNENCANECPDGYLCRFVNNSNSCLPSSCDYLNCPIGTECKLLKGLDVVSCFKIIEIDKGIDNKDCSNVVCPDGFVCGSASPTNFSCVPPIDSFILDLFDCSICPKNWVCHKYGWSGFCVEFNKDTPMIENPCIDGSCLDFQFCNKTSQRCEFERCSPTTCHPQMICFQYHPSSPRVCTGSEIISQIYAPITLGEFNPTFEDLE</sequence>
<evidence type="ECO:0000313" key="5">
    <source>
        <dbReference type="Proteomes" id="UP000002195"/>
    </source>
</evidence>
<feature type="transmembrane region" description="Helical" evidence="2">
    <location>
        <begin position="12"/>
        <end position="30"/>
    </location>
</feature>
<dbReference type="RefSeq" id="XP_642894.1">
    <property type="nucleotide sequence ID" value="XM_637802.1"/>
</dbReference>
<dbReference type="InterPro" id="IPR007643">
    <property type="entry name" value="Dict_spore_N"/>
</dbReference>
<dbReference type="AlphaFoldDB" id="Q550N8"/>
<dbReference type="VEuPathDB" id="AmoebaDB:DDB_G0277055"/>
<dbReference type="HOGENOM" id="CLU_744805_0_0_1"/>
<dbReference type="KEGG" id="ddi:DDB_G0277055"/>
<keyword evidence="2" id="KW-0472">Membrane</keyword>
<proteinExistence type="predicted"/>
<reference evidence="4 5" key="1">
    <citation type="journal article" date="2005" name="Nature">
        <title>The genome of the social amoeba Dictyostelium discoideum.</title>
        <authorList>
            <consortium name="The Dictyostelium discoideum Sequencing Consortium"/>
            <person name="Eichinger L."/>
            <person name="Pachebat J.A."/>
            <person name="Glockner G."/>
            <person name="Rajandream M.A."/>
            <person name="Sucgang R."/>
            <person name="Berriman M."/>
            <person name="Song J."/>
            <person name="Olsen R."/>
            <person name="Szafranski K."/>
            <person name="Xu Q."/>
            <person name="Tunggal B."/>
            <person name="Kummerfeld S."/>
            <person name="Madera M."/>
            <person name="Konfortov B.A."/>
            <person name="Rivero F."/>
            <person name="Bankier A.T."/>
            <person name="Lehmann R."/>
            <person name="Hamlin N."/>
            <person name="Davies R."/>
            <person name="Gaudet P."/>
            <person name="Fey P."/>
            <person name="Pilcher K."/>
            <person name="Chen G."/>
            <person name="Saunders D."/>
            <person name="Sodergren E."/>
            <person name="Davis P."/>
            <person name="Kerhornou A."/>
            <person name="Nie X."/>
            <person name="Hall N."/>
            <person name="Anjard C."/>
            <person name="Hemphill L."/>
            <person name="Bason N."/>
            <person name="Farbrother P."/>
            <person name="Desany B."/>
            <person name="Just E."/>
            <person name="Morio T."/>
            <person name="Rost R."/>
            <person name="Churcher C."/>
            <person name="Cooper J."/>
            <person name="Haydock S."/>
            <person name="van Driessche N."/>
            <person name="Cronin A."/>
            <person name="Goodhead I."/>
            <person name="Muzny D."/>
            <person name="Mourier T."/>
            <person name="Pain A."/>
            <person name="Lu M."/>
            <person name="Harper D."/>
            <person name="Lindsay R."/>
            <person name="Hauser H."/>
            <person name="James K."/>
            <person name="Quiles M."/>
            <person name="Madan Babu M."/>
            <person name="Saito T."/>
            <person name="Buchrieser C."/>
            <person name="Wardroper A."/>
            <person name="Felder M."/>
            <person name="Thangavelu M."/>
            <person name="Johnson D."/>
            <person name="Knights A."/>
            <person name="Loulseged H."/>
            <person name="Mungall K."/>
            <person name="Oliver K."/>
            <person name="Price C."/>
            <person name="Quail M.A."/>
            <person name="Urushihara H."/>
            <person name="Hernandez J."/>
            <person name="Rabbinowitsch E."/>
            <person name="Steffen D."/>
            <person name="Sanders M."/>
            <person name="Ma J."/>
            <person name="Kohara Y."/>
            <person name="Sharp S."/>
            <person name="Simmonds M."/>
            <person name="Spiegler S."/>
            <person name="Tivey A."/>
            <person name="Sugano S."/>
            <person name="White B."/>
            <person name="Walker D."/>
            <person name="Woodward J."/>
            <person name="Winckler T."/>
            <person name="Tanaka Y."/>
            <person name="Shaulsky G."/>
            <person name="Schleicher M."/>
            <person name="Weinstock G."/>
            <person name="Rosenthal A."/>
            <person name="Cox E.C."/>
            <person name="Chisholm R.L."/>
            <person name="Gibbs R."/>
            <person name="Loomis W.F."/>
            <person name="Platzer M."/>
            <person name="Kay R.R."/>
            <person name="Williams J."/>
            <person name="Dear P.H."/>
            <person name="Noegel A.A."/>
            <person name="Barrell B."/>
            <person name="Kuspa A."/>
        </authorList>
    </citation>
    <scope>NUCLEOTIDE SEQUENCE [LARGE SCALE GENOMIC DNA]</scope>
    <source>
        <strain evidence="4 5">AX4</strain>
    </source>
</reference>
<dbReference type="GO" id="GO:0031499">
    <property type="term" value="C:TRAMP complex"/>
    <property type="evidence" value="ECO:0000318"/>
    <property type="project" value="GO_Central"/>
</dbReference>
<comment type="caution">
    <text evidence="4">The sequence shown here is derived from an EMBL/GenBank/DDBJ whole genome shotgun (WGS) entry which is preliminary data.</text>
</comment>
<protein>
    <recommendedName>
        <fullName evidence="3">DSCP-N domain-containing protein</fullName>
    </recommendedName>
</protein>
<dbReference type="GeneID" id="8620760"/>
<accession>Q550N8</accession>
<dbReference type="GO" id="GO:1990817">
    <property type="term" value="F:poly(A) RNA polymerase activity"/>
    <property type="evidence" value="ECO:0000318"/>
    <property type="project" value="GO_Central"/>
</dbReference>
<dbReference type="GO" id="GO:0031123">
    <property type="term" value="P:RNA 3'-end processing"/>
    <property type="evidence" value="ECO:0000318"/>
    <property type="project" value="GO_Central"/>
</dbReference>
<dbReference type="PhylomeDB" id="Q550N8"/>
<dbReference type="Proteomes" id="UP000002195">
    <property type="component" value="Unassembled WGS sequence"/>
</dbReference>
<keyword evidence="1" id="KW-0677">Repeat</keyword>
<organism evidence="4 5">
    <name type="scientific">Dictyostelium discoideum</name>
    <name type="common">Social amoeba</name>
    <dbReference type="NCBI Taxonomy" id="44689"/>
    <lineage>
        <taxon>Eukaryota</taxon>
        <taxon>Amoebozoa</taxon>
        <taxon>Evosea</taxon>
        <taxon>Eumycetozoa</taxon>
        <taxon>Dictyostelia</taxon>
        <taxon>Dictyosteliales</taxon>
        <taxon>Dictyosteliaceae</taxon>
        <taxon>Dictyostelium</taxon>
    </lineage>
</organism>
<evidence type="ECO:0000313" key="4">
    <source>
        <dbReference type="EMBL" id="EAL69029.1"/>
    </source>
</evidence>
<gene>
    <name evidence="4" type="ORF">DDB_G0277055</name>
</gene>
<dbReference type="PaxDb" id="44689-DDB0217885"/>